<dbReference type="AlphaFoldDB" id="A0AAV2VIZ2"/>
<dbReference type="RefSeq" id="WP_004401547.1">
    <property type="nucleotide sequence ID" value="NZ_LK391965.1"/>
</dbReference>
<feature type="domain" description="Flagellar assembly protein T middle" evidence="2">
    <location>
        <begin position="115"/>
        <end position="256"/>
    </location>
</feature>
<gene>
    <name evidence="4" type="ORF">VIBNISOn1_1180020</name>
</gene>
<accession>A0AAV2VIZ2</accession>
<dbReference type="Gene3D" id="2.40.10.410">
    <property type="entry name" value="FlgT, C-terminal domain"/>
    <property type="match status" value="1"/>
</dbReference>
<evidence type="ECO:0000259" key="1">
    <source>
        <dbReference type="Pfam" id="PF16538"/>
    </source>
</evidence>
<sequence length="379" mass="42807">MKKYDFRTILLIFSLIFSAGIRAAWYEVNGDATIVSTKEIARIHAIEDALYKAMSFSGADIGTLSFIQPFLEDPREEYQFTNHEVRYVRVVSEEESGGKVRLKVRVDIYPSAKGCHVDQYKKTFAVGLIDIVEPTQAVMGSMYYLGRDYGTIISRQLNEESLSFYSVGTTQYEIRKDQPEVVKMLAQDTGAQYLMTASITDLTATIESSLLGRETINRQFAMEVSVFDGKTGNEMYTKNYREVALWPFPKTSKVDTKGARFWSSTYGTMMMRVSRNVMLDLESELSCKITLPEIVAIKDGVVTIDLGRRHGVKKGDTLQLWHTGAFVDQHGIARNRVSKSDITLTVTRVYDKGAELVINQPNLARSVQIGDVMHKQIFD</sequence>
<comment type="caution">
    <text evidence="4">The sequence shown here is derived from an EMBL/GenBank/DDBJ whole genome shotgun (WGS) entry which is preliminary data.</text>
</comment>
<dbReference type="Pfam" id="PF16539">
    <property type="entry name" value="FlgT_M"/>
    <property type="match status" value="1"/>
</dbReference>
<name>A0AAV2VIZ2_9VIBR</name>
<proteinExistence type="predicted"/>
<dbReference type="Proteomes" id="UP000018211">
    <property type="component" value="Unassembled WGS sequence"/>
</dbReference>
<evidence type="ECO:0008006" key="6">
    <source>
        <dbReference type="Google" id="ProtNLM"/>
    </source>
</evidence>
<dbReference type="InterPro" id="IPR032388">
    <property type="entry name" value="FlgT_C"/>
</dbReference>
<dbReference type="EMBL" id="CAOF01000022">
    <property type="protein sequence ID" value="CCO44625.1"/>
    <property type="molecule type" value="Genomic_DNA"/>
</dbReference>
<organism evidence="4 5">
    <name type="scientific">Vibrio nigripulchritudo SOn1</name>
    <dbReference type="NCBI Taxonomy" id="1238450"/>
    <lineage>
        <taxon>Bacteria</taxon>
        <taxon>Pseudomonadati</taxon>
        <taxon>Pseudomonadota</taxon>
        <taxon>Gammaproteobacteria</taxon>
        <taxon>Vibrionales</taxon>
        <taxon>Vibrionaceae</taxon>
        <taxon>Vibrio</taxon>
    </lineage>
</organism>
<dbReference type="Gene3D" id="3.30.1660.40">
    <property type="entry name" value="FlgT, N-terminal domain"/>
    <property type="match status" value="1"/>
</dbReference>
<reference evidence="4 5" key="1">
    <citation type="journal article" date="2013" name="ISME J.">
        <title>Comparative genomics of pathogenic lineages of Vibrio nigripulchritudo identifies virulence-associated traits.</title>
        <authorList>
            <person name="Goudenege D."/>
            <person name="Labreuche Y."/>
            <person name="Krin E."/>
            <person name="Ansquer D."/>
            <person name="Mangenot S."/>
            <person name="Calteau A."/>
            <person name="Medigue C."/>
            <person name="Mazel D."/>
            <person name="Polz M.F."/>
            <person name="Le Roux F."/>
        </authorList>
    </citation>
    <scope>NUCLEOTIDE SEQUENCE [LARGE SCALE GENOMIC DNA]</scope>
    <source>
        <strain evidence="4 5">SOn1</strain>
    </source>
</reference>
<feature type="domain" description="Flagellar assembly protein T C-terminal" evidence="1">
    <location>
        <begin position="302"/>
        <end position="375"/>
    </location>
</feature>
<dbReference type="Pfam" id="PF16548">
    <property type="entry name" value="FlgT_N"/>
    <property type="match status" value="1"/>
</dbReference>
<dbReference type="Gene3D" id="3.40.50.10610">
    <property type="entry name" value="ABC-type transport auxiliary lipoprotein component"/>
    <property type="match status" value="1"/>
</dbReference>
<evidence type="ECO:0000259" key="3">
    <source>
        <dbReference type="Pfam" id="PF16548"/>
    </source>
</evidence>
<protein>
    <recommendedName>
        <fullName evidence="6">Flagellar basal-body protein</fullName>
    </recommendedName>
</protein>
<dbReference type="InterPro" id="IPR032370">
    <property type="entry name" value="FlgT_N"/>
</dbReference>
<feature type="domain" description="Flagellar assembly protein T N-terminal" evidence="3">
    <location>
        <begin position="24"/>
        <end position="110"/>
    </location>
</feature>
<dbReference type="InterPro" id="IPR038165">
    <property type="entry name" value="FlgT_C_sf"/>
</dbReference>
<evidence type="ECO:0000313" key="4">
    <source>
        <dbReference type="EMBL" id="CCO44625.1"/>
    </source>
</evidence>
<evidence type="ECO:0000259" key="2">
    <source>
        <dbReference type="Pfam" id="PF16539"/>
    </source>
</evidence>
<dbReference type="GeneID" id="97540313"/>
<dbReference type="InterPro" id="IPR038180">
    <property type="entry name" value="FlgT_N_sf"/>
</dbReference>
<evidence type="ECO:0000313" key="5">
    <source>
        <dbReference type="Proteomes" id="UP000018211"/>
    </source>
</evidence>
<dbReference type="InterPro" id="IPR032386">
    <property type="entry name" value="FlgT_M"/>
</dbReference>
<dbReference type="Pfam" id="PF16538">
    <property type="entry name" value="FlgT_C"/>
    <property type="match status" value="1"/>
</dbReference>